<dbReference type="SUPFAM" id="SSF52540">
    <property type="entry name" value="P-loop containing nucleoside triphosphate hydrolases"/>
    <property type="match status" value="1"/>
</dbReference>
<accession>A0A6L5QEG9</accession>
<name>A0A6L5QEG9_9BURK</name>
<dbReference type="PANTHER" id="PTHR32182:SF0">
    <property type="entry name" value="DNA REPLICATION AND REPAIR PROTEIN RECF"/>
    <property type="match status" value="1"/>
</dbReference>
<dbReference type="AlphaFoldDB" id="A0A6L5QEG9"/>
<gene>
    <name evidence="3" type="ORF">GJ697_09840</name>
</gene>
<keyword evidence="4" id="KW-1185">Reference proteome</keyword>
<proteinExistence type="predicted"/>
<dbReference type="InterPro" id="IPR027417">
    <property type="entry name" value="P-loop_NTPase"/>
</dbReference>
<reference evidence="3 4" key="1">
    <citation type="submission" date="2019-11" db="EMBL/GenBank/DDBJ databases">
        <title>Novel species isolated from a subtropical stream in China.</title>
        <authorList>
            <person name="Lu H."/>
        </authorList>
    </citation>
    <scope>NUCLEOTIDE SEQUENCE [LARGE SCALE GENOMIC DNA]</scope>
    <source>
        <strain evidence="3 4">FT25W</strain>
    </source>
</reference>
<organism evidence="3 4">
    <name type="scientific">Duganella alba</name>
    <dbReference type="NCBI Taxonomy" id="2666081"/>
    <lineage>
        <taxon>Bacteria</taxon>
        <taxon>Pseudomonadati</taxon>
        <taxon>Pseudomonadota</taxon>
        <taxon>Betaproteobacteria</taxon>
        <taxon>Burkholderiales</taxon>
        <taxon>Oxalobacteraceae</taxon>
        <taxon>Telluria group</taxon>
        <taxon>Duganella</taxon>
    </lineage>
</organism>
<dbReference type="PANTHER" id="PTHR32182">
    <property type="entry name" value="DNA REPLICATION AND REPAIR PROTEIN RECF"/>
    <property type="match status" value="1"/>
</dbReference>
<comment type="caution">
    <text evidence="3">The sequence shown here is derived from an EMBL/GenBank/DDBJ whole genome shotgun (WGS) entry which is preliminary data.</text>
</comment>
<dbReference type="Proteomes" id="UP000481037">
    <property type="component" value="Unassembled WGS sequence"/>
</dbReference>
<evidence type="ECO:0000259" key="2">
    <source>
        <dbReference type="Pfam" id="PF13476"/>
    </source>
</evidence>
<dbReference type="GO" id="GO:0000731">
    <property type="term" value="P:DNA synthesis involved in DNA repair"/>
    <property type="evidence" value="ECO:0007669"/>
    <property type="project" value="TreeGrafter"/>
</dbReference>
<evidence type="ECO:0000313" key="3">
    <source>
        <dbReference type="EMBL" id="MRX08133.1"/>
    </source>
</evidence>
<evidence type="ECO:0000313" key="4">
    <source>
        <dbReference type="Proteomes" id="UP000481037"/>
    </source>
</evidence>
<keyword evidence="1" id="KW-0175">Coiled coil</keyword>
<feature type="coiled-coil region" evidence="1">
    <location>
        <begin position="219"/>
        <end position="274"/>
    </location>
</feature>
<dbReference type="Pfam" id="PF13476">
    <property type="entry name" value="AAA_23"/>
    <property type="match status" value="1"/>
</dbReference>
<dbReference type="InterPro" id="IPR038729">
    <property type="entry name" value="Rad50/SbcC_AAA"/>
</dbReference>
<sequence>MVETRFTSIEVENIFAYRGRSRIDLSECTDERNVVIVSGRNGAGKTSLLNAIKLLFLSADNENIRRVLFAKAPISPKHFVVGLTGRWSGVFNTAAPKDSPAHVALEWTENGRKLRAERVFERANNVQGYTETLNVTVDGRAAEDGPALLLQLLPQEVVPFFFFDGEQIQSLADSEVGREQVEIERLLGLSFVATILREIDLYTKARYRAGLPGSVSLQITQNENKEREAVAKIEAAERARVALEVEMQDERRQHSKLDEERNRLRTGMSEAERNRMIARIRLLTGERERLAVEIASDLPPEAPWLTNMALVRDAFSALEGYMGAGTAPDVARRLRNELPIELLRRLANQNPPVSLTSDQQLQFHRDVEEALNVAGVVSQKDENPMFASLSPKQVRSLHRRFLVWTDSGESVASAHADRLRTMRQMTHEQQQAERNMDEAEITSDESRQEFNKLTEQMGEIDAKIQLIFQTIAKHQYEEEQAQKELSAAREATRRLHIQYEEVTRQNQAYQFGGKISQALEYFREQKRARIRQSVEDRLNERVGTLLAPSQLIKSVALDKQFHMTFFDERQKEVARRSISAGMRQLVAMSMLWALKDEANRPLPVIIDTPLGRIDRETRALLMSEYFPRAGNPLILLPTNSEFSTEDDLNLAGRIARRYQIQNNGGEEARIVALNIHGQPA</sequence>
<evidence type="ECO:0000256" key="1">
    <source>
        <dbReference type="SAM" id="Coils"/>
    </source>
</evidence>
<protein>
    <submittedName>
        <fullName evidence="3">AAA family ATPase</fullName>
    </submittedName>
</protein>
<dbReference type="EMBL" id="WKJM01000006">
    <property type="protein sequence ID" value="MRX08133.1"/>
    <property type="molecule type" value="Genomic_DNA"/>
</dbReference>
<dbReference type="RefSeq" id="WP_154363909.1">
    <property type="nucleotide sequence ID" value="NZ_WKJM01000006.1"/>
</dbReference>
<dbReference type="Gene3D" id="3.40.50.300">
    <property type="entry name" value="P-loop containing nucleotide triphosphate hydrolases"/>
    <property type="match status" value="2"/>
</dbReference>
<feature type="domain" description="Rad50/SbcC-type AAA" evidence="2">
    <location>
        <begin position="8"/>
        <end position="260"/>
    </location>
</feature>
<feature type="coiled-coil region" evidence="1">
    <location>
        <begin position="422"/>
        <end position="491"/>
    </location>
</feature>
<dbReference type="GO" id="GO:0016887">
    <property type="term" value="F:ATP hydrolysis activity"/>
    <property type="evidence" value="ECO:0007669"/>
    <property type="project" value="InterPro"/>
</dbReference>
<dbReference type="GO" id="GO:0006302">
    <property type="term" value="P:double-strand break repair"/>
    <property type="evidence" value="ECO:0007669"/>
    <property type="project" value="InterPro"/>
</dbReference>